<dbReference type="InterPro" id="IPR011333">
    <property type="entry name" value="SKP1/BTB/POZ_sf"/>
</dbReference>
<proteinExistence type="predicted"/>
<dbReference type="Gene3D" id="3.30.710.10">
    <property type="entry name" value="Potassium Channel Kv1.1, Chain A"/>
    <property type="match status" value="1"/>
</dbReference>
<dbReference type="Proteomes" id="UP000822688">
    <property type="component" value="Chromosome 12"/>
</dbReference>
<reference evidence="2" key="1">
    <citation type="submission" date="2020-06" db="EMBL/GenBank/DDBJ databases">
        <title>WGS assembly of Ceratodon purpureus strain R40.</title>
        <authorList>
            <person name="Carey S.B."/>
            <person name="Jenkins J."/>
            <person name="Shu S."/>
            <person name="Lovell J.T."/>
            <person name="Sreedasyam A."/>
            <person name="Maumus F."/>
            <person name="Tiley G.P."/>
            <person name="Fernandez-Pozo N."/>
            <person name="Barry K."/>
            <person name="Chen C."/>
            <person name="Wang M."/>
            <person name="Lipzen A."/>
            <person name="Daum C."/>
            <person name="Saski C.A."/>
            <person name="Payton A.C."/>
            <person name="Mcbreen J.C."/>
            <person name="Conrad R.E."/>
            <person name="Kollar L.M."/>
            <person name="Olsson S."/>
            <person name="Huttunen S."/>
            <person name="Landis J.B."/>
            <person name="Wickett N.J."/>
            <person name="Johnson M.G."/>
            <person name="Rensing S.A."/>
            <person name="Grimwood J."/>
            <person name="Schmutz J."/>
            <person name="Mcdaniel S.F."/>
        </authorList>
    </citation>
    <scope>NUCLEOTIDE SEQUENCE</scope>
    <source>
        <strain evidence="2">R40</strain>
    </source>
</reference>
<dbReference type="PANTHER" id="PTHR31060:SF37">
    <property type="entry name" value="BTB DOMAIN-CONTAINING PROTEIN"/>
    <property type="match status" value="1"/>
</dbReference>
<name>A0A8T0G5K0_CERPU</name>
<comment type="caution">
    <text evidence="2">The sequence shown here is derived from an EMBL/GenBank/DDBJ whole genome shotgun (WGS) entry which is preliminary data.</text>
</comment>
<accession>A0A8T0G5K0</accession>
<keyword evidence="3" id="KW-1185">Reference proteome</keyword>
<evidence type="ECO:0000313" key="2">
    <source>
        <dbReference type="EMBL" id="KAG0553724.1"/>
    </source>
</evidence>
<gene>
    <name evidence="2" type="ORF">KC19_12G034100</name>
</gene>
<organism evidence="2 3">
    <name type="scientific">Ceratodon purpureus</name>
    <name type="common">Fire moss</name>
    <name type="synonym">Dicranum purpureum</name>
    <dbReference type="NCBI Taxonomy" id="3225"/>
    <lineage>
        <taxon>Eukaryota</taxon>
        <taxon>Viridiplantae</taxon>
        <taxon>Streptophyta</taxon>
        <taxon>Embryophyta</taxon>
        <taxon>Bryophyta</taxon>
        <taxon>Bryophytina</taxon>
        <taxon>Bryopsida</taxon>
        <taxon>Dicranidae</taxon>
        <taxon>Pseudoditrichales</taxon>
        <taxon>Ditrichaceae</taxon>
        <taxon>Ceratodon</taxon>
    </lineage>
</organism>
<evidence type="ECO:0000256" key="1">
    <source>
        <dbReference type="ARBA" id="ARBA00004906"/>
    </source>
</evidence>
<evidence type="ECO:0000313" key="3">
    <source>
        <dbReference type="Proteomes" id="UP000822688"/>
    </source>
</evidence>
<dbReference type="AlphaFoldDB" id="A0A8T0G5K0"/>
<protein>
    <submittedName>
        <fullName evidence="2">Uncharacterized protein</fullName>
    </submittedName>
</protein>
<dbReference type="PANTHER" id="PTHR31060">
    <property type="entry name" value="OSJNBA0011J08.25 PROTEIN-RELATED"/>
    <property type="match status" value="1"/>
</dbReference>
<dbReference type="InterPro" id="IPR038920">
    <property type="entry name" value="At3g05675-like"/>
</dbReference>
<dbReference type="EMBL" id="CM026433">
    <property type="protein sequence ID" value="KAG0553724.1"/>
    <property type="molecule type" value="Genomic_DNA"/>
</dbReference>
<comment type="pathway">
    <text evidence="1">Protein modification; protein ubiquitination.</text>
</comment>
<sequence>MDEQQELSLAVVNNPLKATPGRPMKDGKQILQLIEQQTPIVWCGGLGVQSHDVTICLVPNGFNWQTNEDTEHYREILAVLKVHSDRLSRCSKYFETCLTDRWSRQCSTFVLETVTDTDCYTDCFCRMYALPSHKDFKDVKHSLGLLKVASQIQFPELMDSVCLYLSSKAWSDTDEVMIRLYSACLDFPRKHAEDLMLRLGMDESKEDHHKQLCDMVERCIRTALGYDGNFQSHRALIKEMLPSSGPGSTPSADSKVTRDVITIVSRVAKDMLVNFGQEYDGTTFSSIPRFADKMLAICWILETLLAAKVAEEVVQCFVHLHAFPKILAIESPPPCRQPYYESDIRAHNERYKGQLDARNAAVPLVNLVLVVYREVAAGNLLLKTPGRVALLENWYSLLGQFLSKTDFDRASKDLFSTLPFKQQMELVKSRKDSNYEDYISTDSLVKLLKKEWPTTEVMNVISPPVASS</sequence>